<keyword evidence="5" id="KW-0175">Coiled coil</keyword>
<dbReference type="InterPro" id="IPR050808">
    <property type="entry name" value="Phage_Integrase"/>
</dbReference>
<dbReference type="GO" id="GO:0006310">
    <property type="term" value="P:DNA recombination"/>
    <property type="evidence" value="ECO:0007669"/>
    <property type="project" value="UniProtKB-KW"/>
</dbReference>
<keyword evidence="4" id="KW-0233">DNA recombination</keyword>
<dbReference type="Gene3D" id="3.30.160.390">
    <property type="entry name" value="Integrase, DNA-binding domain"/>
    <property type="match status" value="1"/>
</dbReference>
<proteinExistence type="inferred from homology"/>
<protein>
    <recommendedName>
        <fullName evidence="6">Integrase DNA-binding domain-containing protein</fullName>
    </recommendedName>
</protein>
<dbReference type="SUPFAM" id="SSF56349">
    <property type="entry name" value="DNA breaking-rejoining enzymes"/>
    <property type="match status" value="1"/>
</dbReference>
<dbReference type="OrthoDB" id="7615137at2"/>
<dbReference type="Gene3D" id="1.10.150.130">
    <property type="match status" value="1"/>
</dbReference>
<dbReference type="PANTHER" id="PTHR30629">
    <property type="entry name" value="PROPHAGE INTEGRASE"/>
    <property type="match status" value="1"/>
</dbReference>
<comment type="similarity">
    <text evidence="1">Belongs to the 'phage' integrase family.</text>
</comment>
<evidence type="ECO:0000313" key="8">
    <source>
        <dbReference type="Proteomes" id="UP000244915"/>
    </source>
</evidence>
<dbReference type="GO" id="GO:0015074">
    <property type="term" value="P:DNA integration"/>
    <property type="evidence" value="ECO:0007669"/>
    <property type="project" value="UniProtKB-KW"/>
</dbReference>
<dbReference type="Proteomes" id="UP000244915">
    <property type="component" value="Chromosome 1"/>
</dbReference>
<keyword evidence="2" id="KW-0229">DNA integration</keyword>
<dbReference type="InterPro" id="IPR010998">
    <property type="entry name" value="Integrase_recombinase_N"/>
</dbReference>
<dbReference type="EMBL" id="CP022189">
    <property type="protein sequence ID" value="AWI84265.1"/>
    <property type="molecule type" value="Genomic_DNA"/>
</dbReference>
<dbReference type="InterPro" id="IPR025166">
    <property type="entry name" value="Integrase_DNA_bind_dom"/>
</dbReference>
<dbReference type="Gene3D" id="1.10.443.10">
    <property type="entry name" value="Intergrase catalytic core"/>
    <property type="match status" value="1"/>
</dbReference>
<organism evidence="7 8">
    <name type="scientific">Alloyangia pacifica</name>
    <dbReference type="NCBI Taxonomy" id="311180"/>
    <lineage>
        <taxon>Bacteria</taxon>
        <taxon>Pseudomonadati</taxon>
        <taxon>Pseudomonadota</taxon>
        <taxon>Alphaproteobacteria</taxon>
        <taxon>Rhodobacterales</taxon>
        <taxon>Roseobacteraceae</taxon>
        <taxon>Alloyangia</taxon>
    </lineage>
</organism>
<dbReference type="InterPro" id="IPR038488">
    <property type="entry name" value="Integrase_DNA-bd_sf"/>
</dbReference>
<feature type="coiled-coil region" evidence="5">
    <location>
        <begin position="94"/>
        <end position="130"/>
    </location>
</feature>
<dbReference type="PANTHER" id="PTHR30629:SF2">
    <property type="entry name" value="PROPHAGE INTEGRASE INTS-RELATED"/>
    <property type="match status" value="1"/>
</dbReference>
<dbReference type="GO" id="GO:0003677">
    <property type="term" value="F:DNA binding"/>
    <property type="evidence" value="ECO:0007669"/>
    <property type="project" value="UniProtKB-KW"/>
</dbReference>
<evidence type="ECO:0000256" key="4">
    <source>
        <dbReference type="ARBA" id="ARBA00023172"/>
    </source>
</evidence>
<dbReference type="InterPro" id="IPR011010">
    <property type="entry name" value="DNA_brk_join_enz"/>
</dbReference>
<name>A0A2U8HHP0_9RHOB</name>
<dbReference type="RefSeq" id="WP_108966949.1">
    <property type="nucleotide sequence ID" value="NZ_CP022189.1"/>
</dbReference>
<evidence type="ECO:0000256" key="2">
    <source>
        <dbReference type="ARBA" id="ARBA00022908"/>
    </source>
</evidence>
<dbReference type="KEGG" id="ypac:CEW88_11565"/>
<evidence type="ECO:0000256" key="5">
    <source>
        <dbReference type="SAM" id="Coils"/>
    </source>
</evidence>
<keyword evidence="3" id="KW-0238">DNA-binding</keyword>
<evidence type="ECO:0000256" key="3">
    <source>
        <dbReference type="ARBA" id="ARBA00023125"/>
    </source>
</evidence>
<evidence type="ECO:0000256" key="1">
    <source>
        <dbReference type="ARBA" id="ARBA00008857"/>
    </source>
</evidence>
<dbReference type="Pfam" id="PF13356">
    <property type="entry name" value="Arm-DNA-bind_3"/>
    <property type="match status" value="1"/>
</dbReference>
<dbReference type="InterPro" id="IPR013762">
    <property type="entry name" value="Integrase-like_cat_sf"/>
</dbReference>
<feature type="domain" description="Integrase DNA-binding" evidence="6">
    <location>
        <begin position="30"/>
        <end position="99"/>
    </location>
</feature>
<dbReference type="AlphaFoldDB" id="A0A2U8HHP0"/>
<accession>A0A2U8HHP0</accession>
<gene>
    <name evidence="7" type="ORF">CEW88_11565</name>
</gene>
<reference evidence="7 8" key="1">
    <citation type="submission" date="2017-06" db="EMBL/GenBank/DDBJ databases">
        <title>Yangia sp. YSBP01 complete genome sequence.</title>
        <authorList>
            <person name="Woo J.-H."/>
            <person name="Kim H.-S."/>
        </authorList>
    </citation>
    <scope>NUCLEOTIDE SEQUENCE [LARGE SCALE GENOMIC DNA]</scope>
    <source>
        <strain evidence="7 8">YSBP01</strain>
    </source>
</reference>
<sequence>MKTETITARIGAKTFRETELPEGCRELVIKDSDLTGYVLRLTRGAASYVYRGRVAGSGQRRAVVLGDAKLLPASEARKAAERTRARFRAGHDPVLEAEAEADRAEAEAELARIEAERKAAEDAAEAARRTPLGGFLDLYLTKFEAGHLTDQRRTPTPESVRSEKVTADRLKRMLGADLGVGDIDLAACRKLRAGLGEFAGTTQKKTYGLLGRVLDAALDEGLIDGNPARLLKTPKTSMKRERYLSREELRAVWDASHKLAEYGRGIRILTACPVRASLLKVMSGYTVKDGAFHVPSDAEGNKSRVAWVMPLTALALEQLGDPVQPPRTMNDSTCQAKLMKLSGVTDWTPHDLRRSYATLLGDAAPDLSRADIDSYLLHKPHGLEAVYSLSQRTAALRTVAARWDTVLRDILRGADGNVVPLHG</sequence>
<evidence type="ECO:0000313" key="7">
    <source>
        <dbReference type="EMBL" id="AWI84265.1"/>
    </source>
</evidence>
<evidence type="ECO:0000259" key="6">
    <source>
        <dbReference type="Pfam" id="PF13356"/>
    </source>
</evidence>